<evidence type="ECO:0000256" key="7">
    <source>
        <dbReference type="SAM" id="Phobius"/>
    </source>
</evidence>
<keyword evidence="2" id="KW-1003">Cell membrane</keyword>
<sequence length="761" mass="85519">MWCMRLSSALRTALACAIVGGTTLYGPKFIVNEIKFAAFSYLTAVLIVSDASLGDTLRGCWHAFCATAQVVPLGMLVRWIIAPTAGVPVSVMAVVVAVVTFLVALPECTHLTAKRIAFGQIVLVCTDVVSGGTSVGVMHPVYVAASTALGALASVLALLVPYPDLACYKVRKLCRVYADNASMRISIYLRAFTAPDNHTKMELISQAKPLAETGAKLLESIRILQEGMKWERPWRLYLKPDLEGPEERLQRMELQMRGMEYSLYSSLSFPTQEIIDQEQLSNVLKNVSFQLEQKIEQVRCFSPFSETKTDSKENISLLLQTMFPTLKQGWVLFYFSCIDMLLNDSTDSCATLQTERGKTEFNIFRTCKTWIMKLTSKGRLEFAFKCSLSLSLAVLFGLIFDKENGCWAGLTIAISFVTGRQAVFTIANTRAQGTAIGSVYGVIISFLFHREELKLLALLPWIIFTSFLRYSKMYGQTGGVSAAIGALLILGRKNYGAPNEFAIARLAEVFIGLSAFIMVELLLQPVRAATLAKNHLCKTMSSLQNCIKETGICSVDKNKIVLKFIELRDKQRNLHSLVCELKIFVADAELEPDFWYLPFRTSSYQKLVGSLSNIADMLYFITYNFEVLSELSEPSTECKELHEQMNSELELFRETLSSSRVYLETANSTESLADSRDRMDETFRDLEEGKLQNADELNVSTSEHKEAEQTTEENEDKKRLRERIMQCLGATRFCINSLMKEIDDTKICIKEINRWENHSRK</sequence>
<dbReference type="InterPro" id="IPR049453">
    <property type="entry name" value="Memb_transporter_dom"/>
</dbReference>
<feature type="transmembrane region" description="Helical" evidence="7">
    <location>
        <begin position="473"/>
        <end position="490"/>
    </location>
</feature>
<dbReference type="PANTHER" id="PTHR30509">
    <property type="entry name" value="P-HYDROXYBENZOIC ACID EFFLUX PUMP SUBUNIT-RELATED"/>
    <property type="match status" value="1"/>
</dbReference>
<evidence type="ECO:0000256" key="3">
    <source>
        <dbReference type="ARBA" id="ARBA00022692"/>
    </source>
</evidence>
<feature type="transmembrane region" description="Helical" evidence="7">
    <location>
        <begin position="117"/>
        <end position="135"/>
    </location>
</feature>
<organism evidence="9 10">
    <name type="scientific">Rehmannia glutinosa</name>
    <name type="common">Chinese foxglove</name>
    <dbReference type="NCBI Taxonomy" id="99300"/>
    <lineage>
        <taxon>Eukaryota</taxon>
        <taxon>Viridiplantae</taxon>
        <taxon>Streptophyta</taxon>
        <taxon>Embryophyta</taxon>
        <taxon>Tracheophyta</taxon>
        <taxon>Spermatophyta</taxon>
        <taxon>Magnoliopsida</taxon>
        <taxon>eudicotyledons</taxon>
        <taxon>Gunneridae</taxon>
        <taxon>Pentapetalae</taxon>
        <taxon>asterids</taxon>
        <taxon>lamiids</taxon>
        <taxon>Lamiales</taxon>
        <taxon>Orobanchaceae</taxon>
        <taxon>Rehmannieae</taxon>
        <taxon>Rehmannia</taxon>
    </lineage>
</organism>
<keyword evidence="4 7" id="KW-1133">Transmembrane helix</keyword>
<evidence type="ECO:0000256" key="6">
    <source>
        <dbReference type="SAM" id="MobiDB-lite"/>
    </source>
</evidence>
<evidence type="ECO:0000259" key="8">
    <source>
        <dbReference type="Pfam" id="PF13515"/>
    </source>
</evidence>
<evidence type="ECO:0000313" key="10">
    <source>
        <dbReference type="Proteomes" id="UP001318860"/>
    </source>
</evidence>
<evidence type="ECO:0000256" key="5">
    <source>
        <dbReference type="ARBA" id="ARBA00023136"/>
    </source>
</evidence>
<comment type="caution">
    <text evidence="9">The sequence shown here is derived from an EMBL/GenBank/DDBJ whole genome shotgun (WGS) entry which is preliminary data.</text>
</comment>
<feature type="transmembrane region" description="Helical" evidence="7">
    <location>
        <begin position="36"/>
        <end position="53"/>
    </location>
</feature>
<dbReference type="EMBL" id="JABTTQ020002063">
    <property type="protein sequence ID" value="KAK6126153.1"/>
    <property type="molecule type" value="Genomic_DNA"/>
</dbReference>
<comment type="subcellular location">
    <subcellularLocation>
        <location evidence="1">Cell membrane</location>
        <topology evidence="1">Multi-pass membrane protein</topology>
    </subcellularLocation>
</comment>
<proteinExistence type="predicted"/>
<feature type="transmembrane region" description="Helical" evidence="7">
    <location>
        <begin position="406"/>
        <end position="427"/>
    </location>
</feature>
<feature type="transmembrane region" description="Helical" evidence="7">
    <location>
        <begin position="382"/>
        <end position="400"/>
    </location>
</feature>
<feature type="transmembrane region" description="Helical" evidence="7">
    <location>
        <begin position="141"/>
        <end position="162"/>
    </location>
</feature>
<feature type="transmembrane region" description="Helical" evidence="7">
    <location>
        <begin position="502"/>
        <end position="523"/>
    </location>
</feature>
<feature type="domain" description="Integral membrane bound transporter" evidence="8">
    <location>
        <begin position="392"/>
        <end position="518"/>
    </location>
</feature>
<accession>A0ABR0UV47</accession>
<evidence type="ECO:0000256" key="2">
    <source>
        <dbReference type="ARBA" id="ARBA00022475"/>
    </source>
</evidence>
<dbReference type="PANTHER" id="PTHR30509:SF34">
    <property type="entry name" value="F3L24.34 PROTEIN"/>
    <property type="match status" value="1"/>
</dbReference>
<protein>
    <recommendedName>
        <fullName evidence="8">Integral membrane bound transporter domain-containing protein</fullName>
    </recommendedName>
</protein>
<name>A0ABR0UV47_REHGL</name>
<evidence type="ECO:0000313" key="9">
    <source>
        <dbReference type="EMBL" id="KAK6126153.1"/>
    </source>
</evidence>
<keyword evidence="10" id="KW-1185">Reference proteome</keyword>
<feature type="transmembrane region" description="Helical" evidence="7">
    <location>
        <begin position="60"/>
        <end position="81"/>
    </location>
</feature>
<dbReference type="Proteomes" id="UP001318860">
    <property type="component" value="Unassembled WGS sequence"/>
</dbReference>
<feature type="region of interest" description="Disordered" evidence="6">
    <location>
        <begin position="694"/>
        <end position="717"/>
    </location>
</feature>
<keyword evidence="3 7" id="KW-0812">Transmembrane</keyword>
<dbReference type="Pfam" id="PF13515">
    <property type="entry name" value="FUSC_2"/>
    <property type="match status" value="1"/>
</dbReference>
<keyword evidence="5 7" id="KW-0472">Membrane</keyword>
<evidence type="ECO:0000256" key="1">
    <source>
        <dbReference type="ARBA" id="ARBA00004651"/>
    </source>
</evidence>
<feature type="transmembrane region" description="Helical" evidence="7">
    <location>
        <begin position="87"/>
        <end position="105"/>
    </location>
</feature>
<evidence type="ECO:0000256" key="4">
    <source>
        <dbReference type="ARBA" id="ARBA00022989"/>
    </source>
</evidence>
<gene>
    <name evidence="9" type="ORF">DH2020_040131</name>
</gene>
<reference evidence="9 10" key="1">
    <citation type="journal article" date="2021" name="Comput. Struct. Biotechnol. J.">
        <title>De novo genome assembly of the potent medicinal plant Rehmannia glutinosa using nanopore technology.</title>
        <authorList>
            <person name="Ma L."/>
            <person name="Dong C."/>
            <person name="Song C."/>
            <person name="Wang X."/>
            <person name="Zheng X."/>
            <person name="Niu Y."/>
            <person name="Chen S."/>
            <person name="Feng W."/>
        </authorList>
    </citation>
    <scope>NUCLEOTIDE SEQUENCE [LARGE SCALE GENOMIC DNA]</scope>
    <source>
        <strain evidence="9">DH-2019</strain>
    </source>
</reference>